<dbReference type="Pfam" id="PF00196">
    <property type="entry name" value="GerE"/>
    <property type="match status" value="1"/>
</dbReference>
<dbReference type="GO" id="GO:0005524">
    <property type="term" value="F:ATP binding"/>
    <property type="evidence" value="ECO:0007669"/>
    <property type="project" value="UniProtKB-KW"/>
</dbReference>
<organism evidence="4 5">
    <name type="scientific">Motilibacter peucedani</name>
    <dbReference type="NCBI Taxonomy" id="598650"/>
    <lineage>
        <taxon>Bacteria</taxon>
        <taxon>Bacillati</taxon>
        <taxon>Actinomycetota</taxon>
        <taxon>Actinomycetes</taxon>
        <taxon>Motilibacterales</taxon>
        <taxon>Motilibacteraceae</taxon>
        <taxon>Motilibacter</taxon>
    </lineage>
</organism>
<dbReference type="InterPro" id="IPR027417">
    <property type="entry name" value="P-loop_NTPase"/>
</dbReference>
<dbReference type="Pfam" id="PF13191">
    <property type="entry name" value="AAA_16"/>
    <property type="match status" value="1"/>
</dbReference>
<evidence type="ECO:0000313" key="4">
    <source>
        <dbReference type="EMBL" id="RKS80235.1"/>
    </source>
</evidence>
<comment type="caution">
    <text evidence="4">The sequence shown here is derived from an EMBL/GenBank/DDBJ whole genome shotgun (WGS) entry which is preliminary data.</text>
</comment>
<dbReference type="InParanoid" id="A0A420XTS5"/>
<proteinExistence type="predicted"/>
<keyword evidence="1" id="KW-0547">Nucleotide-binding</keyword>
<sequence length="882" mass="95507">MSTTLVRQRDPFRERALAPYAERVDLVERDHETALLRAVVDGARSGTGGGVALAGEAGTGKSALLAAACVRTGGVRVLRGGCDPLSTPRPLGPFRDIAAQVPSAPLQHQPDVPLPSVCEELYDWLRSEPTVLVVEDLHWVDAATAEVLRFLVRRIGSMPLALLVSYRDLEVGQSHPARPLLGDLALNEDVRTLPLGPLTVAGVRTLLSGTALDPERVHRITGGNPYFVTEIAKDPDRPLPGSVRDAVLARTAEISAEDFEVLQLVATAPDGLGDRALAALGVGLPTLRRLGVTGLLTHSRDGIALRHELARQAVESTIPPGGAHRLHRRLLDALERLDPRDPAVLTHHAVSARDAGRAARYAREAAEQAARAGSHSEAAAFLEIALEHLADAPPQERAELLQLLGFEQYMTSRLEDAVANVRATFALWRIAADLPGLSAAHERCAVYRYYQGRRKEAEAHAEQAAQFAVDAGSGPALGAARATRAYLAHMRSELDLTVLHGQEAATLGQEHALPGLVLRGQLLGCYVRLGKGDERAREEILEHIETARSSGWDELASTGYSQVLNLDVEQRRLRAAEHVLEESLPFARARDIPICQHWQTALRSRLRLAEGRWKAAVEDAHAVLEEDGMPLAWLWPHLVVALVALRSGEAGDAHTHLDEAWALAGRIDEPLRTLHVLSALAEAQWLTGEADPRVTELAPQVLQRFGATPGTSWAVGELRAWLHRLDLLVESPLDVAPPYALAGDNRARDAAVAWQRIGEPFSAAMVLSDSADVQDRLRAIEELDALGAYANADRLRVDLRRDSDLHVPARARASTRANPGGLTNRQLDVARLVARGLTNSEIATRLFISPKTADHHVSAVLTKLGLASRRSVVVRADELGLA</sequence>
<dbReference type="AlphaFoldDB" id="A0A420XTS5"/>
<evidence type="ECO:0000256" key="1">
    <source>
        <dbReference type="ARBA" id="ARBA00022741"/>
    </source>
</evidence>
<dbReference type="SUPFAM" id="SSF48452">
    <property type="entry name" value="TPR-like"/>
    <property type="match status" value="1"/>
</dbReference>
<dbReference type="Gene3D" id="1.10.10.10">
    <property type="entry name" value="Winged helix-like DNA-binding domain superfamily/Winged helix DNA-binding domain"/>
    <property type="match status" value="1"/>
</dbReference>
<dbReference type="InterPro" id="IPR000792">
    <property type="entry name" value="Tscrpt_reg_LuxR_C"/>
</dbReference>
<dbReference type="InterPro" id="IPR016032">
    <property type="entry name" value="Sig_transdc_resp-reg_C-effctor"/>
</dbReference>
<dbReference type="PRINTS" id="PR00038">
    <property type="entry name" value="HTHLUXR"/>
</dbReference>
<dbReference type="SMART" id="SM00421">
    <property type="entry name" value="HTH_LUXR"/>
    <property type="match status" value="1"/>
</dbReference>
<dbReference type="InterPro" id="IPR011990">
    <property type="entry name" value="TPR-like_helical_dom_sf"/>
</dbReference>
<gene>
    <name evidence="4" type="ORF">CLV35_0658</name>
</gene>
<dbReference type="GO" id="GO:0006355">
    <property type="term" value="P:regulation of DNA-templated transcription"/>
    <property type="evidence" value="ECO:0007669"/>
    <property type="project" value="InterPro"/>
</dbReference>
<keyword evidence="5" id="KW-1185">Reference proteome</keyword>
<dbReference type="EMBL" id="RBWV01000009">
    <property type="protein sequence ID" value="RKS80235.1"/>
    <property type="molecule type" value="Genomic_DNA"/>
</dbReference>
<feature type="domain" description="HTH luxR-type" evidence="3">
    <location>
        <begin position="815"/>
        <end position="880"/>
    </location>
</feature>
<dbReference type="PANTHER" id="PTHR16305">
    <property type="entry name" value="TESTICULAR SOLUBLE ADENYLYL CYCLASE"/>
    <property type="match status" value="1"/>
</dbReference>
<dbReference type="PANTHER" id="PTHR16305:SF35">
    <property type="entry name" value="TRANSCRIPTIONAL ACTIVATOR DOMAIN"/>
    <property type="match status" value="1"/>
</dbReference>
<dbReference type="InterPro" id="IPR036388">
    <property type="entry name" value="WH-like_DNA-bd_sf"/>
</dbReference>
<evidence type="ECO:0000256" key="2">
    <source>
        <dbReference type="ARBA" id="ARBA00022840"/>
    </source>
</evidence>
<dbReference type="CDD" id="cd06170">
    <property type="entry name" value="LuxR_C_like"/>
    <property type="match status" value="1"/>
</dbReference>
<dbReference type="Proteomes" id="UP000281955">
    <property type="component" value="Unassembled WGS sequence"/>
</dbReference>
<dbReference type="SUPFAM" id="SSF52540">
    <property type="entry name" value="P-loop containing nucleoside triphosphate hydrolases"/>
    <property type="match status" value="1"/>
</dbReference>
<accession>A0A420XTS5</accession>
<dbReference type="SUPFAM" id="SSF46894">
    <property type="entry name" value="C-terminal effector domain of the bipartite response regulators"/>
    <property type="match status" value="1"/>
</dbReference>
<reference evidence="4 5" key="1">
    <citation type="submission" date="2018-10" db="EMBL/GenBank/DDBJ databases">
        <title>Genomic Encyclopedia of Archaeal and Bacterial Type Strains, Phase II (KMG-II): from individual species to whole genera.</title>
        <authorList>
            <person name="Goeker M."/>
        </authorList>
    </citation>
    <scope>NUCLEOTIDE SEQUENCE [LARGE SCALE GENOMIC DNA]</scope>
    <source>
        <strain evidence="4 5">RP-AC37</strain>
    </source>
</reference>
<dbReference type="PROSITE" id="PS50043">
    <property type="entry name" value="HTH_LUXR_2"/>
    <property type="match status" value="1"/>
</dbReference>
<name>A0A420XTS5_9ACTN</name>
<dbReference type="GO" id="GO:0004016">
    <property type="term" value="F:adenylate cyclase activity"/>
    <property type="evidence" value="ECO:0007669"/>
    <property type="project" value="TreeGrafter"/>
</dbReference>
<evidence type="ECO:0000313" key="5">
    <source>
        <dbReference type="Proteomes" id="UP000281955"/>
    </source>
</evidence>
<evidence type="ECO:0000259" key="3">
    <source>
        <dbReference type="PROSITE" id="PS50043"/>
    </source>
</evidence>
<dbReference type="InterPro" id="IPR041664">
    <property type="entry name" value="AAA_16"/>
</dbReference>
<dbReference type="GO" id="GO:0005737">
    <property type="term" value="C:cytoplasm"/>
    <property type="evidence" value="ECO:0007669"/>
    <property type="project" value="TreeGrafter"/>
</dbReference>
<dbReference type="GO" id="GO:0003677">
    <property type="term" value="F:DNA binding"/>
    <property type="evidence" value="ECO:0007669"/>
    <property type="project" value="InterPro"/>
</dbReference>
<dbReference type="OrthoDB" id="5476461at2"/>
<protein>
    <submittedName>
        <fullName evidence="4">Regulatory LuxR family protein</fullName>
    </submittedName>
</protein>
<keyword evidence="2" id="KW-0067">ATP-binding</keyword>